<reference evidence="1 2" key="1">
    <citation type="journal article" date="2023" name="Science">
        <title>Complex scaffold remodeling in plant triterpene biosynthesis.</title>
        <authorList>
            <person name="De La Pena R."/>
            <person name="Hodgson H."/>
            <person name="Liu J.C."/>
            <person name="Stephenson M.J."/>
            <person name="Martin A.C."/>
            <person name="Owen C."/>
            <person name="Harkess A."/>
            <person name="Leebens-Mack J."/>
            <person name="Jimenez L.E."/>
            <person name="Osbourn A."/>
            <person name="Sattely E.S."/>
        </authorList>
    </citation>
    <scope>NUCLEOTIDE SEQUENCE [LARGE SCALE GENOMIC DNA]</scope>
    <source>
        <strain evidence="2">cv. JPN11</strain>
        <tissue evidence="1">Leaf</tissue>
    </source>
</reference>
<dbReference type="EMBL" id="CM051405">
    <property type="protein sequence ID" value="KAJ4705710.1"/>
    <property type="molecule type" value="Genomic_DNA"/>
</dbReference>
<dbReference type="Proteomes" id="UP001164539">
    <property type="component" value="Chromosome 12"/>
</dbReference>
<sequence>MMSIILRRSSSKRALTAALSSVESILHNHLSPKSGAAAVVPKPDEIVKTRCLGGREFHVKSGPLDFKATMMWQAQSAVDDYAAYDDSKDEGLEITKLGISQDIVAALAKRGISKLFPIQRAVLEPAMQGRDMIGRARTGTGKTLAFGIPILDKIIQFNAKHGRGRNPLCLVLAPTRELAKQVEKEFYESAPSLDTICVYGGTPISGQMRALDYGVDICVGTPGRIIDLMKRGALNLSEVQFVVLDEADQMLSVGFAEDVEVILEKLPQNRQSMMFSATMPPWIRNLTQKYLKNPLTIDLVGDSDQKLADGISLYSIATDMWSKASIIGPLITEHAKGGKCIVFTQTKRDADRLAGAMARNFRCEALHGDISQSQRERTLSGFRDGHFNILVATDVAARGLDVPNVDLIIHYELPNTSETFVHRTGRTGRAGKKGSAILIYTQEQSRAVRGIERDVGCRFTELPRIAVEGGGNMFNDMSGQSGTYRGGMRDRRYGDMGFGRSSRQGDSGFGRSGGYKSPGFGRSSGPSSGSFGSNANRSGNFSGSGFNRSSGFGEFARSDRSSAFGDIGSGRSSRFGDFGDNNSKQTSGGFTDFFGSSGNNNTDNQNTGRRPF</sequence>
<keyword evidence="1" id="KW-0067">ATP-binding</keyword>
<protein>
    <submittedName>
        <fullName evidence="1">DEAD-box ATP-dependent RNA helicase</fullName>
    </submittedName>
</protein>
<organism evidence="1 2">
    <name type="scientific">Melia azedarach</name>
    <name type="common">Chinaberry tree</name>
    <dbReference type="NCBI Taxonomy" id="155640"/>
    <lineage>
        <taxon>Eukaryota</taxon>
        <taxon>Viridiplantae</taxon>
        <taxon>Streptophyta</taxon>
        <taxon>Embryophyta</taxon>
        <taxon>Tracheophyta</taxon>
        <taxon>Spermatophyta</taxon>
        <taxon>Magnoliopsida</taxon>
        <taxon>eudicotyledons</taxon>
        <taxon>Gunneridae</taxon>
        <taxon>Pentapetalae</taxon>
        <taxon>rosids</taxon>
        <taxon>malvids</taxon>
        <taxon>Sapindales</taxon>
        <taxon>Meliaceae</taxon>
        <taxon>Melia</taxon>
    </lineage>
</organism>
<accession>A0ACC1X2K9</accession>
<keyword evidence="1" id="KW-0378">Hydrolase</keyword>
<comment type="caution">
    <text evidence="1">The sequence shown here is derived from an EMBL/GenBank/DDBJ whole genome shotgun (WGS) entry which is preliminary data.</text>
</comment>
<keyword evidence="2" id="KW-1185">Reference proteome</keyword>
<evidence type="ECO:0000313" key="1">
    <source>
        <dbReference type="EMBL" id="KAJ4705710.1"/>
    </source>
</evidence>
<evidence type="ECO:0000313" key="2">
    <source>
        <dbReference type="Proteomes" id="UP001164539"/>
    </source>
</evidence>
<keyword evidence="1" id="KW-0347">Helicase</keyword>
<proteinExistence type="predicted"/>
<name>A0ACC1X2K9_MELAZ</name>
<gene>
    <name evidence="1" type="ORF">OWV82_022452</name>
</gene>
<keyword evidence="1" id="KW-0547">Nucleotide-binding</keyword>